<dbReference type="OrthoDB" id="3542212at2759"/>
<evidence type="ECO:0000313" key="2">
    <source>
        <dbReference type="EMBL" id="KAF2202713.1"/>
    </source>
</evidence>
<sequence>MAVTELALLHIVPPLTASDASLRSKLKHAKTLMESFTGRQFYYLQQIEDPSYIYVLGEWDSVQQHMEGFIPSSDNQGVLESLKGQLEVKWLLHMIAPHSSLPVPRPLPVDRDATAKELKYKGKYNVSPKLWSIERYFIKPGEKQKFEETFEENKHHLQEYVTEGTIGGGWRADAEEGKEEFVLFSPWKSVEAHESFVTTPAHEKYAALRGSLEGVDVRHAELLFL</sequence>
<gene>
    <name evidence="2" type="ORF">GQ43DRAFT_302885</name>
</gene>
<feature type="domain" description="ABM" evidence="1">
    <location>
        <begin position="130"/>
        <end position="222"/>
    </location>
</feature>
<dbReference type="EMBL" id="ML993927">
    <property type="protein sequence ID" value="KAF2202713.1"/>
    <property type="molecule type" value="Genomic_DNA"/>
</dbReference>
<dbReference type="InterPro" id="IPR007138">
    <property type="entry name" value="ABM_dom"/>
</dbReference>
<dbReference type="Gene3D" id="3.30.70.100">
    <property type="match status" value="2"/>
</dbReference>
<dbReference type="InterPro" id="IPR011008">
    <property type="entry name" value="Dimeric_a/b-barrel"/>
</dbReference>
<accession>A0A9P4JNE3</accession>
<organism evidence="2 3">
    <name type="scientific">Delitschia confertaspora ATCC 74209</name>
    <dbReference type="NCBI Taxonomy" id="1513339"/>
    <lineage>
        <taxon>Eukaryota</taxon>
        <taxon>Fungi</taxon>
        <taxon>Dikarya</taxon>
        <taxon>Ascomycota</taxon>
        <taxon>Pezizomycotina</taxon>
        <taxon>Dothideomycetes</taxon>
        <taxon>Pleosporomycetidae</taxon>
        <taxon>Pleosporales</taxon>
        <taxon>Delitschiaceae</taxon>
        <taxon>Delitschia</taxon>
    </lineage>
</organism>
<dbReference type="AlphaFoldDB" id="A0A9P4JNE3"/>
<protein>
    <recommendedName>
        <fullName evidence="1">ABM domain-containing protein</fullName>
    </recommendedName>
</protein>
<dbReference type="PANTHER" id="PTHR42052:SF1">
    <property type="entry name" value="ABM DOMAIN-CONTAINING PROTEIN"/>
    <property type="match status" value="1"/>
</dbReference>
<dbReference type="SUPFAM" id="SSF54909">
    <property type="entry name" value="Dimeric alpha+beta barrel"/>
    <property type="match status" value="1"/>
</dbReference>
<dbReference type="PANTHER" id="PTHR42052">
    <property type="entry name" value="ABM DOMAIN-CONTAINING PROTEIN"/>
    <property type="match status" value="1"/>
</dbReference>
<name>A0A9P4JNE3_9PLEO</name>
<keyword evidence="3" id="KW-1185">Reference proteome</keyword>
<evidence type="ECO:0000259" key="1">
    <source>
        <dbReference type="PROSITE" id="PS51725"/>
    </source>
</evidence>
<dbReference type="PROSITE" id="PS51725">
    <property type="entry name" value="ABM"/>
    <property type="match status" value="1"/>
</dbReference>
<reference evidence="2" key="1">
    <citation type="journal article" date="2020" name="Stud. Mycol.">
        <title>101 Dothideomycetes genomes: a test case for predicting lifestyles and emergence of pathogens.</title>
        <authorList>
            <person name="Haridas S."/>
            <person name="Albert R."/>
            <person name="Binder M."/>
            <person name="Bloem J."/>
            <person name="Labutti K."/>
            <person name="Salamov A."/>
            <person name="Andreopoulos B."/>
            <person name="Baker S."/>
            <person name="Barry K."/>
            <person name="Bills G."/>
            <person name="Bluhm B."/>
            <person name="Cannon C."/>
            <person name="Castanera R."/>
            <person name="Culley D."/>
            <person name="Daum C."/>
            <person name="Ezra D."/>
            <person name="Gonzalez J."/>
            <person name="Henrissat B."/>
            <person name="Kuo A."/>
            <person name="Liang C."/>
            <person name="Lipzen A."/>
            <person name="Lutzoni F."/>
            <person name="Magnuson J."/>
            <person name="Mondo S."/>
            <person name="Nolan M."/>
            <person name="Ohm R."/>
            <person name="Pangilinan J."/>
            <person name="Park H.-J."/>
            <person name="Ramirez L."/>
            <person name="Alfaro M."/>
            <person name="Sun H."/>
            <person name="Tritt A."/>
            <person name="Yoshinaga Y."/>
            <person name="Zwiers L.-H."/>
            <person name="Turgeon B."/>
            <person name="Goodwin S."/>
            <person name="Spatafora J."/>
            <person name="Crous P."/>
            <person name="Grigoriev I."/>
        </authorList>
    </citation>
    <scope>NUCLEOTIDE SEQUENCE</scope>
    <source>
        <strain evidence="2">ATCC 74209</strain>
    </source>
</reference>
<dbReference type="Pfam" id="PF03992">
    <property type="entry name" value="ABM"/>
    <property type="match status" value="1"/>
</dbReference>
<comment type="caution">
    <text evidence="2">The sequence shown here is derived from an EMBL/GenBank/DDBJ whole genome shotgun (WGS) entry which is preliminary data.</text>
</comment>
<evidence type="ECO:0000313" key="3">
    <source>
        <dbReference type="Proteomes" id="UP000799536"/>
    </source>
</evidence>
<dbReference type="Proteomes" id="UP000799536">
    <property type="component" value="Unassembled WGS sequence"/>
</dbReference>
<proteinExistence type="predicted"/>